<dbReference type="InterPro" id="IPR001296">
    <property type="entry name" value="Glyco_trans_1"/>
</dbReference>
<dbReference type="SUPFAM" id="SSF53756">
    <property type="entry name" value="UDP-Glycosyltransferase/glycogen phosphorylase"/>
    <property type="match status" value="1"/>
</dbReference>
<proteinExistence type="predicted"/>
<evidence type="ECO:0000313" key="4">
    <source>
        <dbReference type="Proteomes" id="UP000234951"/>
    </source>
</evidence>
<dbReference type="GO" id="GO:0016757">
    <property type="term" value="F:glycosyltransferase activity"/>
    <property type="evidence" value="ECO:0007669"/>
    <property type="project" value="InterPro"/>
</dbReference>
<dbReference type="Gene3D" id="3.40.50.2000">
    <property type="entry name" value="Glycogen Phosphorylase B"/>
    <property type="match status" value="1"/>
</dbReference>
<protein>
    <submittedName>
        <fullName evidence="2">Glycosyl transferase family 1</fullName>
    </submittedName>
</protein>
<dbReference type="OrthoDB" id="440232at2"/>
<reference evidence="2 4" key="1">
    <citation type="submission" date="2017-11" db="EMBL/GenBank/DDBJ databases">
        <title>Comparitive Functional Genomics of Dry Heat Resistant strains isolated from the Viking Spacecraft.</title>
        <authorList>
            <person name="Seuylemezian A."/>
            <person name="Cooper K."/>
            <person name="Vaishampayan P."/>
        </authorList>
    </citation>
    <scope>NUCLEOTIDE SEQUENCE [LARGE SCALE GENOMIC DNA]</scope>
    <source>
        <strain evidence="2 4">M4.6</strain>
    </source>
</reference>
<feature type="domain" description="Glycosyl transferase family 1" evidence="1">
    <location>
        <begin position="178"/>
        <end position="290"/>
    </location>
</feature>
<dbReference type="AlphaFoldDB" id="A0A2N5GIH0"/>
<dbReference type="CDD" id="cd01635">
    <property type="entry name" value="Glycosyltransferase_GTB-type"/>
    <property type="match status" value="1"/>
</dbReference>
<gene>
    <name evidence="2" type="ORF">CU635_17015</name>
    <name evidence="3" type="ORF">CVD25_08355</name>
</gene>
<evidence type="ECO:0000313" key="5">
    <source>
        <dbReference type="Proteomes" id="UP000235114"/>
    </source>
</evidence>
<dbReference type="Pfam" id="PF00534">
    <property type="entry name" value="Glycos_transf_1"/>
    <property type="match status" value="1"/>
</dbReference>
<dbReference type="PANTHER" id="PTHR46656:SF3">
    <property type="entry name" value="PUTATIVE-RELATED"/>
    <property type="match status" value="1"/>
</dbReference>
<dbReference type="EMBL" id="PGVD01000022">
    <property type="protein sequence ID" value="PLR98370.1"/>
    <property type="molecule type" value="Genomic_DNA"/>
</dbReference>
<name>A0A2N5GIH0_9BACI</name>
<evidence type="ECO:0000313" key="3">
    <source>
        <dbReference type="EMBL" id="PLR98370.1"/>
    </source>
</evidence>
<dbReference type="Proteomes" id="UP000234951">
    <property type="component" value="Unassembled WGS sequence"/>
</dbReference>
<organism evidence="2 4">
    <name type="scientific">Bacillus canaveralius</name>
    <dbReference type="NCBI Taxonomy" id="1403243"/>
    <lineage>
        <taxon>Bacteria</taxon>
        <taxon>Bacillati</taxon>
        <taxon>Bacillota</taxon>
        <taxon>Bacilli</taxon>
        <taxon>Bacillales</taxon>
        <taxon>Bacillaceae</taxon>
        <taxon>Bacillus</taxon>
    </lineage>
</organism>
<sequence>MSGGVNLFGYIRAELGVGESCRLAANSLENVDIPFGIINYPVCAARQEDLTWAHKEIKEPLFNTNIFHINADQLEIAFRYDILNRRLLENRYNIAVWHWELPEFPDEFAASFKMIDEVWAPSTFIFESISKKSPVPVVKIPHGLCDNHASQTIGRKYFMLPDNRFLFLMMYDPNSSPHRKNPQGVISAFKMAFAKDESSVGLIIKINNSQIDRSVELEQLKKEIGDYKNIYIIDKVMNRNEINALMNVTNCLVSLHRSEGFGLPLAEAMACGKPVIATGWSGNMEFMNEANSCLVRYELERVGQDWGPYKAEQFWADPDIDHAAYYMKKVVEDPVWCSKTAARGKDTIQKHFSPKKSGQLMKSRLNELELL</sequence>
<accession>A0A2N5GIH0</accession>
<keyword evidence="2" id="KW-0808">Transferase</keyword>
<evidence type="ECO:0000313" key="2">
    <source>
        <dbReference type="EMBL" id="PLR80752.1"/>
    </source>
</evidence>
<comment type="caution">
    <text evidence="2">The sequence shown here is derived from an EMBL/GenBank/DDBJ whole genome shotgun (WGS) entry which is preliminary data.</text>
</comment>
<dbReference type="RefSeq" id="WP_101578579.1">
    <property type="nucleotide sequence ID" value="NZ_PGVA01000044.1"/>
</dbReference>
<dbReference type="Proteomes" id="UP000235114">
    <property type="component" value="Unassembled WGS sequence"/>
</dbReference>
<reference evidence="3 5" key="2">
    <citation type="submission" date="2017-12" db="EMBL/GenBank/DDBJ databases">
        <title>Comparative Functional Genomics of Dry Heat Resistant strains isolated from the Viking Spacecraft.</title>
        <authorList>
            <person name="Seuylemezian A."/>
            <person name="Cooper K."/>
            <person name="Vaishampayan P."/>
        </authorList>
    </citation>
    <scope>NUCLEOTIDE SEQUENCE [LARGE SCALE GENOMIC DNA]</scope>
    <source>
        <strain evidence="3 5">ATCC 29669</strain>
    </source>
</reference>
<evidence type="ECO:0000259" key="1">
    <source>
        <dbReference type="Pfam" id="PF00534"/>
    </source>
</evidence>
<keyword evidence="5" id="KW-1185">Reference proteome</keyword>
<dbReference type="EMBL" id="PGVA01000044">
    <property type="protein sequence ID" value="PLR80752.1"/>
    <property type="molecule type" value="Genomic_DNA"/>
</dbReference>
<dbReference type="PANTHER" id="PTHR46656">
    <property type="entry name" value="PUTATIVE-RELATED"/>
    <property type="match status" value="1"/>
</dbReference>